<comment type="subcellular location">
    <subcellularLocation>
        <location evidence="1">Cell envelope</location>
    </subcellularLocation>
</comment>
<evidence type="ECO:0000256" key="4">
    <source>
        <dbReference type="ARBA" id="ARBA00023284"/>
    </source>
</evidence>
<dbReference type="PROSITE" id="PS00194">
    <property type="entry name" value="THIOREDOXIN_1"/>
    <property type="match status" value="1"/>
</dbReference>
<organism evidence="6 7">
    <name type="scientific">Terrimonas rubra</name>
    <dbReference type="NCBI Taxonomy" id="1035890"/>
    <lineage>
        <taxon>Bacteria</taxon>
        <taxon>Pseudomonadati</taxon>
        <taxon>Bacteroidota</taxon>
        <taxon>Chitinophagia</taxon>
        <taxon>Chitinophagales</taxon>
        <taxon>Chitinophagaceae</taxon>
        <taxon>Terrimonas</taxon>
    </lineage>
</organism>
<dbReference type="InterPro" id="IPR050553">
    <property type="entry name" value="Thioredoxin_ResA/DsbE_sf"/>
</dbReference>
<dbReference type="PANTHER" id="PTHR42852:SF6">
    <property type="entry name" value="THIOL:DISULFIDE INTERCHANGE PROTEIN DSBE"/>
    <property type="match status" value="1"/>
</dbReference>
<proteinExistence type="predicted"/>
<evidence type="ECO:0000256" key="2">
    <source>
        <dbReference type="ARBA" id="ARBA00022748"/>
    </source>
</evidence>
<evidence type="ECO:0000256" key="1">
    <source>
        <dbReference type="ARBA" id="ARBA00004196"/>
    </source>
</evidence>
<dbReference type="Proteomes" id="UP001597511">
    <property type="component" value="Unassembled WGS sequence"/>
</dbReference>
<accession>A0ABW6A4T6</accession>
<dbReference type="Gene3D" id="3.40.30.10">
    <property type="entry name" value="Glutaredoxin"/>
    <property type="match status" value="1"/>
</dbReference>
<sequence length="369" mass="41152">MKQSIQWMLLIVIAFTALPVRAVANNGYTITGTIRSFVATEVYLTYGTVGKSGIDTATVKNGRFIFKGKVKEPTPAMLFSKDYKVRLDLFIDNGLITVTGNADSMYSYKVFSKLAAVKEFEQFNQRIMQNRQHTIALFQQAYELRNAGDSSKANELQQQADAQYKSEFAMRKEYALAYPKSYIAAKELLAYTDGANLPVAIEGYENMDPTIKASAIGKELEERINILTKVEPGKPAQAFTQADVNGNPVSLASYKGKYVLVEFWASWCGPCRAENPNLLEQYNLYKNKGFDIVGVSLDDNKEKWTTAIAKDGMPWTQVSDLKGWNNMVALLYGVRAVPASFLIDPAGKIVANDLRGETLNKKLQQLFSE</sequence>
<reference evidence="7" key="1">
    <citation type="journal article" date="2019" name="Int. J. Syst. Evol. Microbiol.">
        <title>The Global Catalogue of Microorganisms (GCM) 10K type strain sequencing project: providing services to taxonomists for standard genome sequencing and annotation.</title>
        <authorList>
            <consortium name="The Broad Institute Genomics Platform"/>
            <consortium name="The Broad Institute Genome Sequencing Center for Infectious Disease"/>
            <person name="Wu L."/>
            <person name="Ma J."/>
        </authorList>
    </citation>
    <scope>NUCLEOTIDE SEQUENCE [LARGE SCALE GENOMIC DNA]</scope>
    <source>
        <strain evidence="7">KCTC 23299</strain>
    </source>
</reference>
<dbReference type="InterPro" id="IPR017937">
    <property type="entry name" value="Thioredoxin_CS"/>
</dbReference>
<gene>
    <name evidence="6" type="ORF">ACFS6H_11425</name>
</gene>
<dbReference type="InterPro" id="IPR000866">
    <property type="entry name" value="AhpC/TSA"/>
</dbReference>
<dbReference type="PROSITE" id="PS51352">
    <property type="entry name" value="THIOREDOXIN_2"/>
    <property type="match status" value="1"/>
</dbReference>
<dbReference type="CDD" id="cd02966">
    <property type="entry name" value="TlpA_like_family"/>
    <property type="match status" value="1"/>
</dbReference>
<comment type="caution">
    <text evidence="6">The sequence shown here is derived from an EMBL/GenBank/DDBJ whole genome shotgun (WGS) entry which is preliminary data.</text>
</comment>
<evidence type="ECO:0000313" key="7">
    <source>
        <dbReference type="Proteomes" id="UP001597511"/>
    </source>
</evidence>
<name>A0ABW6A4T6_9BACT</name>
<keyword evidence="7" id="KW-1185">Reference proteome</keyword>
<protein>
    <submittedName>
        <fullName evidence="6">Redoxin domain-containing protein</fullName>
    </submittedName>
</protein>
<keyword evidence="4" id="KW-0676">Redox-active center</keyword>
<keyword evidence="3" id="KW-1015">Disulfide bond</keyword>
<dbReference type="PANTHER" id="PTHR42852">
    <property type="entry name" value="THIOL:DISULFIDE INTERCHANGE PROTEIN DSBE"/>
    <property type="match status" value="1"/>
</dbReference>
<dbReference type="RefSeq" id="WP_386098451.1">
    <property type="nucleotide sequence ID" value="NZ_JBHUOZ010000003.1"/>
</dbReference>
<dbReference type="SUPFAM" id="SSF52833">
    <property type="entry name" value="Thioredoxin-like"/>
    <property type="match status" value="1"/>
</dbReference>
<feature type="domain" description="Thioredoxin" evidence="5">
    <location>
        <begin position="230"/>
        <end position="369"/>
    </location>
</feature>
<dbReference type="InterPro" id="IPR036249">
    <property type="entry name" value="Thioredoxin-like_sf"/>
</dbReference>
<evidence type="ECO:0000256" key="3">
    <source>
        <dbReference type="ARBA" id="ARBA00023157"/>
    </source>
</evidence>
<dbReference type="InterPro" id="IPR025380">
    <property type="entry name" value="DUF4369"/>
</dbReference>
<dbReference type="EMBL" id="JBHUOZ010000003">
    <property type="protein sequence ID" value="MFD2920325.1"/>
    <property type="molecule type" value="Genomic_DNA"/>
</dbReference>
<evidence type="ECO:0000259" key="5">
    <source>
        <dbReference type="PROSITE" id="PS51352"/>
    </source>
</evidence>
<keyword evidence="2" id="KW-0201">Cytochrome c-type biogenesis</keyword>
<dbReference type="Pfam" id="PF14289">
    <property type="entry name" value="DUF4369"/>
    <property type="match status" value="1"/>
</dbReference>
<evidence type="ECO:0000313" key="6">
    <source>
        <dbReference type="EMBL" id="MFD2920325.1"/>
    </source>
</evidence>
<dbReference type="InterPro" id="IPR013766">
    <property type="entry name" value="Thioredoxin_domain"/>
</dbReference>
<dbReference type="Pfam" id="PF00578">
    <property type="entry name" value="AhpC-TSA"/>
    <property type="match status" value="1"/>
</dbReference>